<sequence length="65" mass="7427">MPEKDLEAYLDELKQISEKISDEDIKLADAVSLYKKGMAAADKASKLLEKFEQKLEIIHDDESEE</sequence>
<comment type="function">
    <text evidence="6">Bidirectionally degrades single-stranded DNA into large acid-insoluble oligonucleotides, which are then degraded further into small acid-soluble oligonucleotides.</text>
</comment>
<evidence type="ECO:0000256" key="1">
    <source>
        <dbReference type="ARBA" id="ARBA00009998"/>
    </source>
</evidence>
<keyword evidence="7" id="KW-0175">Coiled coil</keyword>
<evidence type="ECO:0000313" key="8">
    <source>
        <dbReference type="EMBL" id="KXK65047.1"/>
    </source>
</evidence>
<evidence type="ECO:0000256" key="7">
    <source>
        <dbReference type="SAM" id="Coils"/>
    </source>
</evidence>
<proteinExistence type="inferred from homology"/>
<dbReference type="OrthoDB" id="1697399at2"/>
<evidence type="ECO:0000256" key="3">
    <source>
        <dbReference type="ARBA" id="ARBA00022722"/>
    </source>
</evidence>
<dbReference type="AlphaFoldDB" id="A0A136Q335"/>
<evidence type="ECO:0000256" key="2">
    <source>
        <dbReference type="ARBA" id="ARBA00022490"/>
    </source>
</evidence>
<dbReference type="SUPFAM" id="SSF116842">
    <property type="entry name" value="XseB-like"/>
    <property type="match status" value="1"/>
</dbReference>
<organism evidence="8 9">
    <name type="scientific">Christensenella minuta</name>
    <dbReference type="NCBI Taxonomy" id="626937"/>
    <lineage>
        <taxon>Bacteria</taxon>
        <taxon>Bacillati</taxon>
        <taxon>Bacillota</taxon>
        <taxon>Clostridia</taxon>
        <taxon>Christensenellales</taxon>
        <taxon>Christensenellaceae</taxon>
        <taxon>Christensenella</taxon>
    </lineage>
</organism>
<dbReference type="GO" id="GO:0005737">
    <property type="term" value="C:cytoplasm"/>
    <property type="evidence" value="ECO:0007669"/>
    <property type="project" value="UniProtKB-SubCell"/>
</dbReference>
<dbReference type="EMBL" id="LSZW01000063">
    <property type="protein sequence ID" value="KXK65047.1"/>
    <property type="molecule type" value="Genomic_DNA"/>
</dbReference>
<dbReference type="GO" id="GO:0009318">
    <property type="term" value="C:exodeoxyribonuclease VII complex"/>
    <property type="evidence" value="ECO:0007669"/>
    <property type="project" value="UniProtKB-UniRule"/>
</dbReference>
<dbReference type="KEGG" id="cmiu:B1H56_03840"/>
<name>A0A136Q335_9FIRM</name>
<dbReference type="Proteomes" id="UP000070366">
    <property type="component" value="Unassembled WGS sequence"/>
</dbReference>
<keyword evidence="2 6" id="KW-0963">Cytoplasm</keyword>
<keyword evidence="3 6" id="KW-0540">Nuclease</keyword>
<comment type="subcellular location">
    <subcellularLocation>
        <location evidence="6">Cytoplasm</location>
    </subcellularLocation>
</comment>
<feature type="coiled-coil region" evidence="7">
    <location>
        <begin position="6"/>
        <end position="61"/>
    </location>
</feature>
<keyword evidence="5 6" id="KW-0269">Exonuclease</keyword>
<dbReference type="InterPro" id="IPR037004">
    <property type="entry name" value="Exonuc_VII_ssu_sf"/>
</dbReference>
<dbReference type="GO" id="GO:0006308">
    <property type="term" value="P:DNA catabolic process"/>
    <property type="evidence" value="ECO:0007669"/>
    <property type="project" value="UniProtKB-UniRule"/>
</dbReference>
<dbReference type="Pfam" id="PF02609">
    <property type="entry name" value="Exonuc_VII_S"/>
    <property type="match status" value="1"/>
</dbReference>
<comment type="subunit">
    <text evidence="6">Heterooligomer composed of large and small subunits.</text>
</comment>
<evidence type="ECO:0000313" key="9">
    <source>
        <dbReference type="Proteomes" id="UP000070366"/>
    </source>
</evidence>
<dbReference type="RefSeq" id="WP_066518779.1">
    <property type="nucleotide sequence ID" value="NZ_CABMOF010000001.1"/>
</dbReference>
<evidence type="ECO:0000256" key="4">
    <source>
        <dbReference type="ARBA" id="ARBA00022801"/>
    </source>
</evidence>
<protein>
    <recommendedName>
        <fullName evidence="6">Exodeoxyribonuclease 7 small subunit</fullName>
        <ecNumber evidence="6">3.1.11.6</ecNumber>
    </recommendedName>
    <alternativeName>
        <fullName evidence="6">Exodeoxyribonuclease VII small subunit</fullName>
        <shortName evidence="6">Exonuclease VII small subunit</shortName>
    </alternativeName>
</protein>
<accession>A0A136Q335</accession>
<evidence type="ECO:0000256" key="6">
    <source>
        <dbReference type="HAMAP-Rule" id="MF_00337"/>
    </source>
</evidence>
<comment type="caution">
    <text evidence="8">The sequence shown here is derived from an EMBL/GenBank/DDBJ whole genome shotgun (WGS) entry which is preliminary data.</text>
</comment>
<comment type="similarity">
    <text evidence="1 6">Belongs to the XseB family.</text>
</comment>
<dbReference type="GO" id="GO:0008855">
    <property type="term" value="F:exodeoxyribonuclease VII activity"/>
    <property type="evidence" value="ECO:0007669"/>
    <property type="project" value="UniProtKB-UniRule"/>
</dbReference>
<dbReference type="STRING" id="626937.HMPREF3293_02296"/>
<dbReference type="InterPro" id="IPR003761">
    <property type="entry name" value="Exonuc_VII_S"/>
</dbReference>
<dbReference type="EC" id="3.1.11.6" evidence="6"/>
<dbReference type="NCBIfam" id="TIGR01280">
    <property type="entry name" value="xseB"/>
    <property type="match status" value="1"/>
</dbReference>
<comment type="catalytic activity">
    <reaction evidence="6">
        <text>Exonucleolytic cleavage in either 5'- to 3'- or 3'- to 5'-direction to yield nucleoside 5'-phosphates.</text>
        <dbReference type="EC" id="3.1.11.6"/>
    </reaction>
</comment>
<keyword evidence="4 6" id="KW-0378">Hydrolase</keyword>
<gene>
    <name evidence="6" type="primary">xseB</name>
    <name evidence="8" type="ORF">HMPREF3293_02296</name>
</gene>
<dbReference type="HAMAP" id="MF_00337">
    <property type="entry name" value="Exonuc_7_S"/>
    <property type="match status" value="1"/>
</dbReference>
<keyword evidence="9" id="KW-1185">Reference proteome</keyword>
<reference evidence="8 9" key="1">
    <citation type="submission" date="2016-02" db="EMBL/GenBank/DDBJ databases">
        <authorList>
            <person name="Wen L."/>
            <person name="He K."/>
            <person name="Yang H."/>
        </authorList>
    </citation>
    <scope>NUCLEOTIDE SEQUENCE [LARGE SCALE GENOMIC DNA]</scope>
    <source>
        <strain evidence="8 9">DSM 22607</strain>
    </source>
</reference>
<evidence type="ECO:0000256" key="5">
    <source>
        <dbReference type="ARBA" id="ARBA00022839"/>
    </source>
</evidence>
<dbReference type="Gene3D" id="1.10.287.1040">
    <property type="entry name" value="Exonuclease VII, small subunit"/>
    <property type="match status" value="1"/>
</dbReference>